<proteinExistence type="predicted"/>
<dbReference type="Proteomes" id="UP001500748">
    <property type="component" value="Unassembled WGS sequence"/>
</dbReference>
<keyword evidence="2" id="KW-1185">Reference proteome</keyword>
<reference evidence="2" key="1">
    <citation type="journal article" date="2019" name="Int. J. Syst. Evol. Microbiol.">
        <title>The Global Catalogue of Microorganisms (GCM) 10K type strain sequencing project: providing services to taxonomists for standard genome sequencing and annotation.</title>
        <authorList>
            <consortium name="The Broad Institute Genomics Platform"/>
            <consortium name="The Broad Institute Genome Sequencing Center for Infectious Disease"/>
            <person name="Wu L."/>
            <person name="Ma J."/>
        </authorList>
    </citation>
    <scope>NUCLEOTIDE SEQUENCE [LARGE SCALE GENOMIC DNA]</scope>
    <source>
        <strain evidence="2">JCM 17337</strain>
    </source>
</reference>
<name>A0ABP7GP80_9FLAO</name>
<evidence type="ECO:0000313" key="1">
    <source>
        <dbReference type="EMBL" id="GAA3772251.1"/>
    </source>
</evidence>
<accession>A0ABP7GP80</accession>
<evidence type="ECO:0000313" key="2">
    <source>
        <dbReference type="Proteomes" id="UP001500748"/>
    </source>
</evidence>
<dbReference type="EMBL" id="BAABDU010000004">
    <property type="protein sequence ID" value="GAA3772251.1"/>
    <property type="molecule type" value="Genomic_DNA"/>
</dbReference>
<sequence>MKKILLITAIFILHVSCSGSKNTMEVAAGETKSKLITTWGAPVRTLPDNQDGEILVYADQVFVNLDHSDGPKIAGQNYWNYNYIYVNKDGKVTSTRKEKQNYPPQAVDSQKIAGMNLLTAK</sequence>
<comment type="caution">
    <text evidence="1">The sequence shown here is derived from an EMBL/GenBank/DDBJ whole genome shotgun (WGS) entry which is preliminary data.</text>
</comment>
<dbReference type="RefSeq" id="WP_345145280.1">
    <property type="nucleotide sequence ID" value="NZ_BAABDU010000004.1"/>
</dbReference>
<evidence type="ECO:0008006" key="3">
    <source>
        <dbReference type="Google" id="ProtNLM"/>
    </source>
</evidence>
<gene>
    <name evidence="1" type="ORF">GCM10022423_28190</name>
</gene>
<organism evidence="1 2">
    <name type="scientific">Flavobacterium ginsengiterrae</name>
    <dbReference type="NCBI Taxonomy" id="871695"/>
    <lineage>
        <taxon>Bacteria</taxon>
        <taxon>Pseudomonadati</taxon>
        <taxon>Bacteroidota</taxon>
        <taxon>Flavobacteriia</taxon>
        <taxon>Flavobacteriales</taxon>
        <taxon>Flavobacteriaceae</taxon>
        <taxon>Flavobacterium</taxon>
    </lineage>
</organism>
<protein>
    <recommendedName>
        <fullName evidence="3">Lipoprotein</fullName>
    </recommendedName>
</protein>